<sequence>MGSGAVRGPLAGMTTTAMRHLLTTACLTLAATGLAAAPAIHGPKLSASSLLLTVSEGEAPGRAAQQVTLDCPSGGTHAHPGAACRAVAAAGGDLDHLAGSPETVCPMIYAPVTASAEGAWRGRKISWKKTFSNGCALHAAAAPVF</sequence>
<proteinExistence type="inferred from homology"/>
<dbReference type="SUPFAM" id="SSF55399">
    <property type="entry name" value="Subtilisin inhibitor"/>
    <property type="match status" value="1"/>
</dbReference>
<evidence type="ECO:0000256" key="4">
    <source>
        <dbReference type="ARBA" id="ARBA00022525"/>
    </source>
</evidence>
<keyword evidence="4" id="KW-0964">Secreted</keyword>
<keyword evidence="5 8" id="KW-0646">Protease inhibitor</keyword>
<dbReference type="InterPro" id="IPR000691">
    <property type="entry name" value="Prot_inh_I16_SSI"/>
</dbReference>
<protein>
    <submittedName>
        <fullName evidence="10">Subtilisin inhibitor-like</fullName>
    </submittedName>
</protein>
<dbReference type="Gene3D" id="3.30.350.10">
    <property type="entry name" value="Subtilisin inhibitor-like"/>
    <property type="match status" value="1"/>
</dbReference>
<dbReference type="Proteomes" id="UP000318416">
    <property type="component" value="Unassembled WGS sequence"/>
</dbReference>
<comment type="subunit">
    <text evidence="3">Homodimer.</text>
</comment>
<evidence type="ECO:0000313" key="10">
    <source>
        <dbReference type="EMBL" id="TWE18409.1"/>
    </source>
</evidence>
<dbReference type="Pfam" id="PF00720">
    <property type="entry name" value="SSI"/>
    <property type="match status" value="1"/>
</dbReference>
<evidence type="ECO:0000256" key="1">
    <source>
        <dbReference type="ARBA" id="ARBA00004613"/>
    </source>
</evidence>
<evidence type="ECO:0000256" key="6">
    <source>
        <dbReference type="ARBA" id="ARBA00022900"/>
    </source>
</evidence>
<name>A0A561ES31_9ACTN</name>
<dbReference type="GO" id="GO:0005576">
    <property type="term" value="C:extracellular region"/>
    <property type="evidence" value="ECO:0007669"/>
    <property type="project" value="UniProtKB-SubCell"/>
</dbReference>
<evidence type="ECO:0000256" key="5">
    <source>
        <dbReference type="ARBA" id="ARBA00022690"/>
    </source>
</evidence>
<evidence type="ECO:0000256" key="8">
    <source>
        <dbReference type="RuleBase" id="RU003471"/>
    </source>
</evidence>
<evidence type="ECO:0000259" key="9">
    <source>
        <dbReference type="Pfam" id="PF00720"/>
    </source>
</evidence>
<dbReference type="EMBL" id="VIVR01000001">
    <property type="protein sequence ID" value="TWE18409.1"/>
    <property type="molecule type" value="Genomic_DNA"/>
</dbReference>
<comment type="caution">
    <text evidence="10">The sequence shown here is derived from an EMBL/GenBank/DDBJ whole genome shotgun (WGS) entry which is preliminary data.</text>
</comment>
<organism evidence="10 11">
    <name type="scientific">Kitasatospora atroaurantiaca</name>
    <dbReference type="NCBI Taxonomy" id="285545"/>
    <lineage>
        <taxon>Bacteria</taxon>
        <taxon>Bacillati</taxon>
        <taxon>Actinomycetota</taxon>
        <taxon>Actinomycetes</taxon>
        <taxon>Kitasatosporales</taxon>
        <taxon>Streptomycetaceae</taxon>
        <taxon>Kitasatospora</taxon>
    </lineage>
</organism>
<evidence type="ECO:0000256" key="2">
    <source>
        <dbReference type="ARBA" id="ARBA00010472"/>
    </source>
</evidence>
<comment type="similarity">
    <text evidence="2 8">Belongs to the protease inhibitor I16 (SSI) family.</text>
</comment>
<evidence type="ECO:0000313" key="11">
    <source>
        <dbReference type="Proteomes" id="UP000318416"/>
    </source>
</evidence>
<feature type="domain" description="Subtilisin inhibitor" evidence="9">
    <location>
        <begin position="47"/>
        <end position="133"/>
    </location>
</feature>
<accession>A0A561ES31</accession>
<dbReference type="InterPro" id="IPR036819">
    <property type="entry name" value="Subtilisin_inhibitor-like_sf"/>
</dbReference>
<keyword evidence="11" id="KW-1185">Reference proteome</keyword>
<reference evidence="10 11" key="1">
    <citation type="submission" date="2019-06" db="EMBL/GenBank/DDBJ databases">
        <title>Sequencing the genomes of 1000 actinobacteria strains.</title>
        <authorList>
            <person name="Klenk H.-P."/>
        </authorList>
    </citation>
    <scope>NUCLEOTIDE SEQUENCE [LARGE SCALE GENOMIC DNA]</scope>
    <source>
        <strain evidence="10 11">DSM 41649</strain>
    </source>
</reference>
<evidence type="ECO:0000256" key="3">
    <source>
        <dbReference type="ARBA" id="ARBA00011738"/>
    </source>
</evidence>
<dbReference type="AlphaFoldDB" id="A0A561ES31"/>
<comment type="subcellular location">
    <subcellularLocation>
        <location evidence="1">Secreted</location>
    </subcellularLocation>
</comment>
<evidence type="ECO:0000256" key="7">
    <source>
        <dbReference type="ARBA" id="ARBA00023157"/>
    </source>
</evidence>
<gene>
    <name evidence="10" type="ORF">FB465_3482</name>
</gene>
<keyword evidence="6 8" id="KW-0722">Serine protease inhibitor</keyword>
<keyword evidence="7" id="KW-1015">Disulfide bond</keyword>
<dbReference type="InterPro" id="IPR023549">
    <property type="entry name" value="Subtilisin_inhibitor"/>
</dbReference>
<dbReference type="GO" id="GO:0004867">
    <property type="term" value="F:serine-type endopeptidase inhibitor activity"/>
    <property type="evidence" value="ECO:0007669"/>
    <property type="project" value="UniProtKB-KW"/>
</dbReference>
<dbReference type="PRINTS" id="PR00294">
    <property type="entry name" value="SSBTLNINHBTR"/>
</dbReference>